<reference evidence="3 4" key="1">
    <citation type="submission" date="2024-11" db="EMBL/GenBank/DDBJ databases">
        <title>Chromosome-level genome assembly of the freshwater bivalve Anodonta woodiana.</title>
        <authorList>
            <person name="Chen X."/>
        </authorList>
    </citation>
    <scope>NUCLEOTIDE SEQUENCE [LARGE SCALE GENOMIC DNA]</scope>
    <source>
        <strain evidence="3">MN2024</strain>
        <tissue evidence="3">Gills</tissue>
    </source>
</reference>
<sequence>MDEETRLEKCFRLFEDDERHEISRNFVSWVLEEFESIAQGELKEKTEPLSAFLVFLERGNWTKAKSLYPKAKESYERYLRVSENRQQTLTSAKGTDKSNDLKDSIKKLLQELQPKTRRVSKINAKNDSGNTDLVDLKYPVQLAERFSKIYQNEYKGAFDELRKHGHSEKDVIYYLLTIVQHVYFSCMELKKSLLDYYIDKLIGPNLNIASTDERMRRYNEMQERRKEAEKKLPFVCKEFMISRYPYISPPTIPGKKVQAFEKSRIFAEVTVQAVWLMCIQQPPLCLEWIETSAGSKSLFDPESFIYYKKSGEFIDYCVWPLVMSHDTGHILAKGIAHCCH</sequence>
<dbReference type="AlphaFoldDB" id="A0ABD3WXV6"/>
<dbReference type="InterPro" id="IPR031981">
    <property type="entry name" value="MIEAP_C"/>
</dbReference>
<evidence type="ECO:0000313" key="3">
    <source>
        <dbReference type="EMBL" id="KAL3878809.1"/>
    </source>
</evidence>
<feature type="domain" description="Mitochondria-eating protein C-terminal" evidence="2">
    <location>
        <begin position="141"/>
        <end position="336"/>
    </location>
</feature>
<comment type="caution">
    <text evidence="3">The sequence shown here is derived from an EMBL/GenBank/DDBJ whole genome shotgun (WGS) entry which is preliminary data.</text>
</comment>
<name>A0ABD3WXV6_SINWO</name>
<dbReference type="EMBL" id="JBJQND010000004">
    <property type="protein sequence ID" value="KAL3878809.1"/>
    <property type="molecule type" value="Genomic_DNA"/>
</dbReference>
<proteinExistence type="predicted"/>
<dbReference type="Proteomes" id="UP001634394">
    <property type="component" value="Unassembled WGS sequence"/>
</dbReference>
<protein>
    <recommendedName>
        <fullName evidence="2">Mitochondria-eating protein C-terminal domain-containing protein</fullName>
    </recommendedName>
</protein>
<accession>A0ABD3WXV6</accession>
<gene>
    <name evidence="3" type="ORF">ACJMK2_031137</name>
</gene>
<organism evidence="3 4">
    <name type="scientific">Sinanodonta woodiana</name>
    <name type="common">Chinese pond mussel</name>
    <name type="synonym">Anodonta woodiana</name>
    <dbReference type="NCBI Taxonomy" id="1069815"/>
    <lineage>
        <taxon>Eukaryota</taxon>
        <taxon>Metazoa</taxon>
        <taxon>Spiralia</taxon>
        <taxon>Lophotrochozoa</taxon>
        <taxon>Mollusca</taxon>
        <taxon>Bivalvia</taxon>
        <taxon>Autobranchia</taxon>
        <taxon>Heteroconchia</taxon>
        <taxon>Palaeoheterodonta</taxon>
        <taxon>Unionida</taxon>
        <taxon>Unionoidea</taxon>
        <taxon>Unionidae</taxon>
        <taxon>Unioninae</taxon>
        <taxon>Sinanodonta</taxon>
    </lineage>
</organism>
<keyword evidence="4" id="KW-1185">Reference proteome</keyword>
<dbReference type="Pfam" id="PF16026">
    <property type="entry name" value="MIEAP"/>
    <property type="match status" value="1"/>
</dbReference>
<evidence type="ECO:0000256" key="1">
    <source>
        <dbReference type="SAM" id="Coils"/>
    </source>
</evidence>
<feature type="coiled-coil region" evidence="1">
    <location>
        <begin position="211"/>
        <end position="238"/>
    </location>
</feature>
<keyword evidence="1" id="KW-0175">Coiled coil</keyword>
<evidence type="ECO:0000313" key="4">
    <source>
        <dbReference type="Proteomes" id="UP001634394"/>
    </source>
</evidence>
<evidence type="ECO:0000259" key="2">
    <source>
        <dbReference type="Pfam" id="PF16026"/>
    </source>
</evidence>